<feature type="transmembrane region" description="Helical" evidence="11">
    <location>
        <begin position="741"/>
        <end position="765"/>
    </location>
</feature>
<accession>A0A0A1UH80</accession>
<feature type="domain" description="ABC transporter" evidence="12">
    <location>
        <begin position="1022"/>
        <end position="1249"/>
    </location>
</feature>
<dbReference type="CDD" id="cd18580">
    <property type="entry name" value="ABC_6TM_ABCC_D2"/>
    <property type="match status" value="1"/>
</dbReference>
<organism evidence="14 15">
    <name type="scientific">Entamoeba invadens IP1</name>
    <dbReference type="NCBI Taxonomy" id="370355"/>
    <lineage>
        <taxon>Eukaryota</taxon>
        <taxon>Amoebozoa</taxon>
        <taxon>Evosea</taxon>
        <taxon>Archamoebae</taxon>
        <taxon>Mastigamoebida</taxon>
        <taxon>Entamoebidae</taxon>
        <taxon>Entamoeba</taxon>
    </lineage>
</organism>
<dbReference type="GeneID" id="14894052"/>
<reference evidence="14 15" key="1">
    <citation type="submission" date="2012-10" db="EMBL/GenBank/DDBJ databases">
        <authorList>
            <person name="Zafar N."/>
            <person name="Inman J."/>
            <person name="Hall N."/>
            <person name="Lorenzi H."/>
            <person name="Caler E."/>
        </authorList>
    </citation>
    <scope>NUCLEOTIDE SEQUENCE [LARGE SCALE GENOMIC DNA]</scope>
    <source>
        <strain evidence="14 15">IP1</strain>
    </source>
</reference>
<dbReference type="InterPro" id="IPR036640">
    <property type="entry name" value="ABC1_TM_sf"/>
</dbReference>
<dbReference type="InterPro" id="IPR044746">
    <property type="entry name" value="ABCC_6TM_D1"/>
</dbReference>
<feature type="transmembrane region" description="Helical" evidence="11">
    <location>
        <begin position="826"/>
        <end position="854"/>
    </location>
</feature>
<dbReference type="Pfam" id="PF00664">
    <property type="entry name" value="ABC_membrane"/>
    <property type="match status" value="2"/>
</dbReference>
<keyword evidence="4 11" id="KW-0812">Transmembrane</keyword>
<feature type="transmembrane region" description="Helical" evidence="11">
    <location>
        <begin position="339"/>
        <end position="358"/>
    </location>
</feature>
<feature type="transmembrane region" description="Helical" evidence="11">
    <location>
        <begin position="370"/>
        <end position="397"/>
    </location>
</feature>
<dbReference type="OrthoDB" id="29192at2759"/>
<dbReference type="GO" id="GO:0016020">
    <property type="term" value="C:membrane"/>
    <property type="evidence" value="ECO:0007669"/>
    <property type="project" value="UniProtKB-SubCell"/>
</dbReference>
<evidence type="ECO:0000256" key="8">
    <source>
        <dbReference type="ARBA" id="ARBA00022989"/>
    </source>
</evidence>
<dbReference type="PROSITE" id="PS50929">
    <property type="entry name" value="ABC_TM1F"/>
    <property type="match status" value="2"/>
</dbReference>
<evidence type="ECO:0000259" key="13">
    <source>
        <dbReference type="PROSITE" id="PS50929"/>
    </source>
</evidence>
<dbReference type="InterPro" id="IPR011527">
    <property type="entry name" value="ABC1_TM_dom"/>
</dbReference>
<feature type="domain" description="ABC transporter" evidence="12">
    <location>
        <begin position="428"/>
        <end position="649"/>
    </location>
</feature>
<dbReference type="InterPro" id="IPR044726">
    <property type="entry name" value="ABCC_6TM_D2"/>
</dbReference>
<evidence type="ECO:0000256" key="4">
    <source>
        <dbReference type="ARBA" id="ARBA00022692"/>
    </source>
</evidence>
<dbReference type="GO" id="GO:0140359">
    <property type="term" value="F:ABC-type transporter activity"/>
    <property type="evidence" value="ECO:0007669"/>
    <property type="project" value="InterPro"/>
</dbReference>
<comment type="similarity">
    <text evidence="2">Belongs to the ABC transporter superfamily. ABCC family. Conjugate transporter (TC 3.A.1.208) subfamily.</text>
</comment>
<dbReference type="CDD" id="cd03244">
    <property type="entry name" value="ABCC_MRP_domain2"/>
    <property type="match status" value="1"/>
</dbReference>
<evidence type="ECO:0000256" key="1">
    <source>
        <dbReference type="ARBA" id="ARBA00004141"/>
    </source>
</evidence>
<dbReference type="EMBL" id="KB206169">
    <property type="protein sequence ID" value="ELP94857.1"/>
    <property type="molecule type" value="Genomic_DNA"/>
</dbReference>
<dbReference type="GO" id="GO:0005524">
    <property type="term" value="F:ATP binding"/>
    <property type="evidence" value="ECO:0007669"/>
    <property type="project" value="UniProtKB-KW"/>
</dbReference>
<dbReference type="FunFam" id="1.20.1560.10:FF:000149">
    <property type="entry name" value="ATP-binding cassette protein, putative"/>
    <property type="match status" value="1"/>
</dbReference>
<keyword evidence="9 11" id="KW-0472">Membrane</keyword>
<dbReference type="SUPFAM" id="SSF52540">
    <property type="entry name" value="P-loop containing nucleoside triphosphate hydrolases"/>
    <property type="match status" value="2"/>
</dbReference>
<dbReference type="FunFam" id="3.40.50.300:FF:000997">
    <property type="entry name" value="Multidrug resistance-associated protein 1"/>
    <property type="match status" value="1"/>
</dbReference>
<evidence type="ECO:0000313" key="15">
    <source>
        <dbReference type="Proteomes" id="UP000014680"/>
    </source>
</evidence>
<keyword evidence="3" id="KW-0813">Transport</keyword>
<dbReference type="InterPro" id="IPR027417">
    <property type="entry name" value="P-loop_NTPase"/>
</dbReference>
<evidence type="ECO:0000256" key="7">
    <source>
        <dbReference type="ARBA" id="ARBA00022840"/>
    </source>
</evidence>
<keyword evidence="8 11" id="KW-1133">Transmembrane helix</keyword>
<dbReference type="Pfam" id="PF00005">
    <property type="entry name" value="ABC_tran"/>
    <property type="match status" value="2"/>
</dbReference>
<dbReference type="GO" id="GO:0016887">
    <property type="term" value="F:ATP hydrolysis activity"/>
    <property type="evidence" value="ECO:0007669"/>
    <property type="project" value="InterPro"/>
</dbReference>
<feature type="region of interest" description="Disordered" evidence="10">
    <location>
        <begin position="1"/>
        <end position="20"/>
    </location>
</feature>
<keyword evidence="5" id="KW-0677">Repeat</keyword>
<name>A0A0A1UH80_ENTIV</name>
<dbReference type="Gene3D" id="3.40.50.300">
    <property type="entry name" value="P-loop containing nucleotide triphosphate hydrolases"/>
    <property type="match status" value="2"/>
</dbReference>
<dbReference type="InterPro" id="IPR003593">
    <property type="entry name" value="AAA+_ATPase"/>
</dbReference>
<feature type="transmembrane region" description="Helical" evidence="11">
    <location>
        <begin position="231"/>
        <end position="253"/>
    </location>
</feature>
<feature type="domain" description="ABC transmembrane type-1" evidence="13">
    <location>
        <begin position="702"/>
        <end position="978"/>
    </location>
</feature>
<proteinExistence type="inferred from homology"/>
<gene>
    <name evidence="14" type="ORF">EIN_248210</name>
</gene>
<feature type="transmembrane region" description="Helical" evidence="11">
    <location>
        <begin position="928"/>
        <end position="946"/>
    </location>
</feature>
<evidence type="ECO:0000256" key="9">
    <source>
        <dbReference type="ARBA" id="ARBA00023136"/>
    </source>
</evidence>
<dbReference type="PANTHER" id="PTHR24223">
    <property type="entry name" value="ATP-BINDING CASSETTE SUB-FAMILY C"/>
    <property type="match status" value="1"/>
</dbReference>
<dbReference type="OMA" id="RYLAMCI"/>
<dbReference type="InterPro" id="IPR050173">
    <property type="entry name" value="ABC_transporter_C-like"/>
</dbReference>
<dbReference type="CDD" id="cd03250">
    <property type="entry name" value="ABCC_MRP_domain1"/>
    <property type="match status" value="1"/>
</dbReference>
<dbReference type="VEuPathDB" id="AmoebaDB:EIN_248210"/>
<feature type="compositionally biased region" description="Basic and acidic residues" evidence="10">
    <location>
        <begin position="1314"/>
        <end position="1333"/>
    </location>
</feature>
<comment type="subcellular location">
    <subcellularLocation>
        <location evidence="1">Membrane</location>
        <topology evidence="1">Multi-pass membrane protein</topology>
    </subcellularLocation>
</comment>
<feature type="compositionally biased region" description="Polar residues" evidence="10">
    <location>
        <begin position="1295"/>
        <end position="1309"/>
    </location>
</feature>
<dbReference type="PROSITE" id="PS50893">
    <property type="entry name" value="ABC_TRANSPORTER_2"/>
    <property type="match status" value="2"/>
</dbReference>
<feature type="transmembrane region" description="Helical" evidence="11">
    <location>
        <begin position="153"/>
        <end position="177"/>
    </location>
</feature>
<keyword evidence="15" id="KW-1185">Reference proteome</keyword>
<dbReference type="PANTHER" id="PTHR24223:SF456">
    <property type="entry name" value="MULTIDRUG RESISTANCE-ASSOCIATED PROTEIN LETHAL(2)03659"/>
    <property type="match status" value="1"/>
</dbReference>
<dbReference type="Proteomes" id="UP000014680">
    <property type="component" value="Unassembled WGS sequence"/>
</dbReference>
<evidence type="ECO:0000313" key="14">
    <source>
        <dbReference type="EMBL" id="ELP94857.1"/>
    </source>
</evidence>
<dbReference type="FunFam" id="3.40.50.300:FF:002696">
    <property type="entry name" value="ATP-binding cassette protein, putative"/>
    <property type="match status" value="1"/>
</dbReference>
<feature type="transmembrane region" description="Helical" evidence="11">
    <location>
        <begin position="698"/>
        <end position="721"/>
    </location>
</feature>
<dbReference type="PROSITE" id="PS00211">
    <property type="entry name" value="ABC_TRANSPORTER_1"/>
    <property type="match status" value="2"/>
</dbReference>
<dbReference type="SUPFAM" id="SSF90123">
    <property type="entry name" value="ABC transporter transmembrane region"/>
    <property type="match status" value="2"/>
</dbReference>
<sequence length="1333" mass="151355">MQQTDLTTQTPSPPKSSEDIEMDVYNVDDTYKDDIPEPIYKKHPNCCEIALMQRAPKYIRKGRKGSLNVKEIGQIPSTLDIDKTYIRMSKGWERELEKHPKSPSLLRTLFRVEWKHLLLCYGCLLFSQITTLVIPILIQFLVSWVSQEDPEEYVGYCYLIGIAIMQVFTSFCFQLSIKWTFVLSLRLRNGLISMIYAKSLKLNSASIEETGKLVNLMSNDSMLFVEQLPQVITGATAPILFFIVCIILLVLVIYWALIPIALCLVCVAINIFVSRIISHFFRKSQMCSDRRLSFFSEILRNIKFIKYNAWEDPLKHRLTQLRNKEMYSMFGTMCGRSTVITLMLELTPLMAFILYLVFILRKDKLEVGTVFATICYFNCIRLPFMNFGYFVAAALTFKVSINRLQTYFLTPELDPQDNTKTGQTEFAIDMESAEFHFPNNDVAFSTENLKIKKGELVCVLGSVGSGKSSFLMSILGELEQKKGTTKISGDITYASQTAWLMNTTVRENIIFLDKFDRTRYNKACTCSCLNRDLQILRGGDLYEVAERGANLSGGQRQRISIARALYNAKDIVIFDDPLSAVDFQVGSYIFENAMEKHLANTTRIIVTNQTYFIDKADRIIVIEDKKIAFNGTIDELRKSDLAAAQVVKTVSKKKESAKKEETETVPQDVVAADVSEEKREVGGVSLRTYLSYFNSGNFFLFFFTLFFFVLRCGCRVCYNWFLTKWTNAIDDNHPQGDEFYFYANAISIGAAIIVTFLSMVAISFFGLRASNGLHTKMVNNLFGTVLSFFDVTPLGRLLNHFSRDLRFIDFNLPIQYEIFFGQTCDIIAVFVVICTCSYYLIIVVVVVLIVFLAFHKYFVRSSIEMQRLEGITRSPMFIHFDQTLLGLATVRTYKGQDSFLHSIILKMKNNTLSYYTLQMAKSWYSQRLDWLGIIVSIITVLVIVILKTKNQIESGVAGVALMNVATLGGFISRFSQNILEVDITMQAVERLLSLKGIPVEETKEKKANYSTPPDNWPTQGKIELENYQFRYREGLPLVLKGVSAVINDNEKIGIVGRTGSGKSTMMAGIFRIEEPAGGLIKVDGIDTTTVPLKILRSRMCILPQEATMFSGDIRENLDPFHVKSDDEMKKVLQMVNVEKDLSYKVTENGENFSLGERQMICMARALLRGAKILIMDEATASIDIQTDIMIQEMVRKNFCKCTVLTIAHRLHTIMDSNKAMVFDDGHLMEMDTPINLINDKTTIFNNLVQQSGCPEELTRLAKGETSIAETLKNTEHKEEGDDDDDDKNGEDAKQETPNGTFHLNATVSKSPFAEQHEQRSESPLIEKKESSSE</sequence>
<protein>
    <submittedName>
        <fullName evidence="14">Canalicular multispecific organic anion transporter, putative</fullName>
    </submittedName>
</protein>
<dbReference type="Gene3D" id="1.20.1560.10">
    <property type="entry name" value="ABC transporter type 1, transmembrane domain"/>
    <property type="match status" value="2"/>
</dbReference>
<keyword evidence="6" id="KW-0547">Nucleotide-binding</keyword>
<feature type="compositionally biased region" description="Polar residues" evidence="10">
    <location>
        <begin position="1"/>
        <end position="10"/>
    </location>
</feature>
<dbReference type="SMART" id="SM00382">
    <property type="entry name" value="AAA"/>
    <property type="match status" value="2"/>
</dbReference>
<dbReference type="CDD" id="cd18579">
    <property type="entry name" value="ABC_6TM_ABCC_D1"/>
    <property type="match status" value="1"/>
</dbReference>
<feature type="transmembrane region" description="Helical" evidence="11">
    <location>
        <begin position="117"/>
        <end position="141"/>
    </location>
</feature>
<dbReference type="InterPro" id="IPR003439">
    <property type="entry name" value="ABC_transporter-like_ATP-bd"/>
</dbReference>
<evidence type="ECO:0000256" key="2">
    <source>
        <dbReference type="ARBA" id="ARBA00009726"/>
    </source>
</evidence>
<feature type="transmembrane region" description="Helical" evidence="11">
    <location>
        <begin position="259"/>
        <end position="281"/>
    </location>
</feature>
<feature type="region of interest" description="Disordered" evidence="10">
    <location>
        <begin position="1269"/>
        <end position="1333"/>
    </location>
</feature>
<evidence type="ECO:0000256" key="5">
    <source>
        <dbReference type="ARBA" id="ARBA00022737"/>
    </source>
</evidence>
<keyword evidence="7" id="KW-0067">ATP-binding</keyword>
<evidence type="ECO:0000256" key="11">
    <source>
        <dbReference type="SAM" id="Phobius"/>
    </source>
</evidence>
<dbReference type="FunFam" id="1.20.1560.10:FF:000148">
    <property type="entry name" value="ATP-binding cassette protein putative"/>
    <property type="match status" value="1"/>
</dbReference>
<dbReference type="KEGG" id="eiv:EIN_248210"/>
<evidence type="ECO:0000256" key="10">
    <source>
        <dbReference type="SAM" id="MobiDB-lite"/>
    </source>
</evidence>
<dbReference type="RefSeq" id="XP_004261628.1">
    <property type="nucleotide sequence ID" value="XM_004261580.1"/>
</dbReference>
<evidence type="ECO:0000256" key="6">
    <source>
        <dbReference type="ARBA" id="ARBA00022741"/>
    </source>
</evidence>
<feature type="domain" description="ABC transmembrane type-1" evidence="13">
    <location>
        <begin position="123"/>
        <end position="396"/>
    </location>
</feature>
<evidence type="ECO:0000259" key="12">
    <source>
        <dbReference type="PROSITE" id="PS50893"/>
    </source>
</evidence>
<evidence type="ECO:0000256" key="3">
    <source>
        <dbReference type="ARBA" id="ARBA00022448"/>
    </source>
</evidence>
<dbReference type="InterPro" id="IPR017871">
    <property type="entry name" value="ABC_transporter-like_CS"/>
</dbReference>